<dbReference type="PROSITE" id="PS51203">
    <property type="entry name" value="CS"/>
    <property type="match status" value="1"/>
</dbReference>
<dbReference type="CDD" id="cd06467">
    <property type="entry name" value="p23_NUDC_like"/>
    <property type="match status" value="1"/>
</dbReference>
<dbReference type="OrthoDB" id="416217at2759"/>
<dbReference type="InterPro" id="IPR037898">
    <property type="entry name" value="NudC_fam"/>
</dbReference>
<dbReference type="PANTHER" id="PTHR12356">
    <property type="entry name" value="NUCLEAR MOVEMENT PROTEIN NUDC"/>
    <property type="match status" value="1"/>
</dbReference>
<dbReference type="GO" id="GO:0006457">
    <property type="term" value="P:protein folding"/>
    <property type="evidence" value="ECO:0007669"/>
    <property type="project" value="TreeGrafter"/>
</dbReference>
<evidence type="ECO:0000313" key="5">
    <source>
        <dbReference type="Proteomes" id="UP000591131"/>
    </source>
</evidence>
<dbReference type="Pfam" id="PF14050">
    <property type="entry name" value="Nudc_N"/>
    <property type="match status" value="1"/>
</dbReference>
<proteinExistence type="predicted"/>
<dbReference type="InterPro" id="IPR025934">
    <property type="entry name" value="NudC_N_dom"/>
</dbReference>
<evidence type="ECO:0000256" key="2">
    <source>
        <dbReference type="SAM" id="MobiDB-lite"/>
    </source>
</evidence>
<sequence length="384" mass="43281">MSSSSSHHLSPASPEPSTLFDDLLLAMAQQHQGIEHLLHTIFCFFGRKTDLYHIMRSKDDKMGFPLGYSEDMVISIMRQYQLEYLRRNEPDEVKPLKERWRKVDGPDRFYNRPQQSSNSKEKKVTTGARIETKAKANNEACSSSSKDAPCAQAVNPSTLPASQAHVIDSLDRANHISTWNGGRTDKYLWTQTMNDVTVEVPLRPNTKAKELNVTIKPGSVRVEDKTSSSGTILEGGWSMKVVPSESSWLIEDGDKLILSVEKTVHTWWGSVLIGDEAIDTTKIESTKKIGELDESSQGAVRKIMFDQNQKAQGKPTSDQIRMQEIMKDAWNAENSPFKGQPFDPNLIPAPTNATEDTWKKYEEARLARAVEAKREEKENSTKRP</sequence>
<feature type="domain" description="CS" evidence="3">
    <location>
        <begin position="182"/>
        <end position="272"/>
    </location>
</feature>
<evidence type="ECO:0000259" key="3">
    <source>
        <dbReference type="PROSITE" id="PS51203"/>
    </source>
</evidence>
<gene>
    <name evidence="4" type="primary">NUDCD3</name>
    <name evidence="4" type="ORF">FOL47_008727</name>
</gene>
<name>A0A7J6LC72_PERCH</name>
<feature type="region of interest" description="Disordered" evidence="2">
    <location>
        <begin position="333"/>
        <end position="354"/>
    </location>
</feature>
<dbReference type="GO" id="GO:0005737">
    <property type="term" value="C:cytoplasm"/>
    <property type="evidence" value="ECO:0007669"/>
    <property type="project" value="TreeGrafter"/>
</dbReference>
<evidence type="ECO:0000256" key="1">
    <source>
        <dbReference type="ARBA" id="ARBA00022553"/>
    </source>
</evidence>
<evidence type="ECO:0000313" key="4">
    <source>
        <dbReference type="EMBL" id="KAF4656848.1"/>
    </source>
</evidence>
<dbReference type="SUPFAM" id="SSF49764">
    <property type="entry name" value="HSP20-like chaperones"/>
    <property type="match status" value="1"/>
</dbReference>
<dbReference type="EMBL" id="JAAPAO010000574">
    <property type="protein sequence ID" value="KAF4656848.1"/>
    <property type="molecule type" value="Genomic_DNA"/>
</dbReference>
<dbReference type="InterPro" id="IPR007052">
    <property type="entry name" value="CS_dom"/>
</dbReference>
<dbReference type="InterPro" id="IPR008978">
    <property type="entry name" value="HSP20-like_chaperone"/>
</dbReference>
<accession>A0A7J6LC72</accession>
<comment type="caution">
    <text evidence="4">The sequence shown here is derived from an EMBL/GenBank/DDBJ whole genome shotgun (WGS) entry which is preliminary data.</text>
</comment>
<dbReference type="Gene3D" id="2.60.40.790">
    <property type="match status" value="1"/>
</dbReference>
<dbReference type="Proteomes" id="UP000591131">
    <property type="component" value="Unassembled WGS sequence"/>
</dbReference>
<feature type="region of interest" description="Disordered" evidence="2">
    <location>
        <begin position="105"/>
        <end position="127"/>
    </location>
</feature>
<dbReference type="AlphaFoldDB" id="A0A7J6LC72"/>
<dbReference type="Pfam" id="PF04969">
    <property type="entry name" value="CS"/>
    <property type="match status" value="1"/>
</dbReference>
<dbReference type="GO" id="GO:0051082">
    <property type="term" value="F:unfolded protein binding"/>
    <property type="evidence" value="ECO:0007669"/>
    <property type="project" value="TreeGrafter"/>
</dbReference>
<protein>
    <submittedName>
        <fullName evidence="4">NudC domain containing</fullName>
    </submittedName>
</protein>
<dbReference type="PANTHER" id="PTHR12356:SF17">
    <property type="entry name" value="CS DOMAIN-CONTAINING PROTEIN"/>
    <property type="match status" value="1"/>
</dbReference>
<reference evidence="4 5" key="1">
    <citation type="submission" date="2020-04" db="EMBL/GenBank/DDBJ databases">
        <title>Perkinsus chesapeaki whole genome sequence.</title>
        <authorList>
            <person name="Bogema D.R."/>
        </authorList>
    </citation>
    <scope>NUCLEOTIDE SEQUENCE [LARGE SCALE GENOMIC DNA]</scope>
    <source>
        <strain evidence="4">ATCC PRA-425</strain>
    </source>
</reference>
<organism evidence="4 5">
    <name type="scientific">Perkinsus chesapeaki</name>
    <name type="common">Clam parasite</name>
    <name type="synonym">Perkinsus andrewsi</name>
    <dbReference type="NCBI Taxonomy" id="330153"/>
    <lineage>
        <taxon>Eukaryota</taxon>
        <taxon>Sar</taxon>
        <taxon>Alveolata</taxon>
        <taxon>Perkinsozoa</taxon>
        <taxon>Perkinsea</taxon>
        <taxon>Perkinsida</taxon>
        <taxon>Perkinsidae</taxon>
        <taxon>Perkinsus</taxon>
    </lineage>
</organism>
<keyword evidence="5" id="KW-1185">Reference proteome</keyword>
<keyword evidence="1" id="KW-0597">Phosphoprotein</keyword>